<dbReference type="PANTHER" id="PTHR22954">
    <property type="entry name" value="RETROVIRAL PROTEASE-RELATED"/>
    <property type="match status" value="1"/>
</dbReference>
<dbReference type="Proteomes" id="UP000735302">
    <property type="component" value="Unassembled WGS sequence"/>
</dbReference>
<protein>
    <submittedName>
        <fullName evidence="1">Duf1759 and peptidase a17 and duf1758 and rvt 1 d omain containing protein</fullName>
    </submittedName>
</protein>
<dbReference type="PROSITE" id="PS00141">
    <property type="entry name" value="ASP_PROTEASE"/>
    <property type="match status" value="1"/>
</dbReference>
<dbReference type="PANTHER" id="PTHR22954:SF3">
    <property type="entry name" value="PROTEIN CBG08539"/>
    <property type="match status" value="1"/>
</dbReference>
<dbReference type="Pfam" id="PF03564">
    <property type="entry name" value="DUF1759"/>
    <property type="match status" value="1"/>
</dbReference>
<dbReference type="GO" id="GO:0004190">
    <property type="term" value="F:aspartic-type endopeptidase activity"/>
    <property type="evidence" value="ECO:0007669"/>
    <property type="project" value="InterPro"/>
</dbReference>
<dbReference type="InterPro" id="IPR021109">
    <property type="entry name" value="Peptidase_aspartic_dom_sf"/>
</dbReference>
<gene>
    <name evidence="1" type="ORF">PoB_003681700</name>
</gene>
<name>A0AAV4ASL0_9GAST</name>
<organism evidence="1 2">
    <name type="scientific">Plakobranchus ocellatus</name>
    <dbReference type="NCBI Taxonomy" id="259542"/>
    <lineage>
        <taxon>Eukaryota</taxon>
        <taxon>Metazoa</taxon>
        <taxon>Spiralia</taxon>
        <taxon>Lophotrochozoa</taxon>
        <taxon>Mollusca</taxon>
        <taxon>Gastropoda</taxon>
        <taxon>Heterobranchia</taxon>
        <taxon>Euthyneura</taxon>
        <taxon>Panpulmonata</taxon>
        <taxon>Sacoglossa</taxon>
        <taxon>Placobranchoidea</taxon>
        <taxon>Plakobranchidae</taxon>
        <taxon>Plakobranchus</taxon>
    </lineage>
</organism>
<reference evidence="1 2" key="1">
    <citation type="journal article" date="2021" name="Elife">
        <title>Chloroplast acquisition without the gene transfer in kleptoplastic sea slugs, Plakobranchus ocellatus.</title>
        <authorList>
            <person name="Maeda T."/>
            <person name="Takahashi S."/>
            <person name="Yoshida T."/>
            <person name="Shimamura S."/>
            <person name="Takaki Y."/>
            <person name="Nagai Y."/>
            <person name="Toyoda A."/>
            <person name="Suzuki Y."/>
            <person name="Arimoto A."/>
            <person name="Ishii H."/>
            <person name="Satoh N."/>
            <person name="Nishiyama T."/>
            <person name="Hasebe M."/>
            <person name="Maruyama T."/>
            <person name="Minagawa J."/>
            <person name="Obokata J."/>
            <person name="Shigenobu S."/>
        </authorList>
    </citation>
    <scope>NUCLEOTIDE SEQUENCE [LARGE SCALE GENOMIC DNA]</scope>
</reference>
<dbReference type="InterPro" id="IPR005312">
    <property type="entry name" value="DUF1759"/>
</dbReference>
<proteinExistence type="predicted"/>
<dbReference type="AlphaFoldDB" id="A0AAV4ASL0"/>
<dbReference type="EMBL" id="BLXT01004151">
    <property type="protein sequence ID" value="GFO10312.1"/>
    <property type="molecule type" value="Genomic_DNA"/>
</dbReference>
<dbReference type="GO" id="GO:0006508">
    <property type="term" value="P:proteolysis"/>
    <property type="evidence" value="ECO:0007669"/>
    <property type="project" value="InterPro"/>
</dbReference>
<dbReference type="InterPro" id="IPR001969">
    <property type="entry name" value="Aspartic_peptidase_AS"/>
</dbReference>
<evidence type="ECO:0000313" key="2">
    <source>
        <dbReference type="Proteomes" id="UP000735302"/>
    </source>
</evidence>
<sequence length="411" mass="46376">MERLFKLRSTSRGWLTRASRALDGVTQKQEVTIVELKHAIDEFNSRLQNLDDIQSQIEVDTDESTLEETIDEAFRYRQRQLEIKIKAGILLQKLVDTKEDTSSDTINTHNASSHRLNFLGNTRLPKLELPKFGGNHLEFNSFFDKFLAIVDKSELPAVTKFTYLQSLLTGEALASIKGLSVTDETYPAAKDILLQRYGRKERVIFAHIQKLLSLQSDFKKHNGLWHLYDNLQSHVRSLETLGVSGDTYGVILTPLVLSRIPQDIRIKTDRSDPIRETQSAAPPPLNNLAYAHLKNRHKNTLMQVVRTSLKSPNGGVVEATVLFDSGSDRSFITESLVRELQLQKSGEEYFAFSGFGGTGSGPRKKRKIFSLELGGIALELTEIPIIICADMFRAPVAEEIVNRFEVKFAED</sequence>
<comment type="caution">
    <text evidence="1">The sequence shown here is derived from an EMBL/GenBank/DDBJ whole genome shotgun (WGS) entry which is preliminary data.</text>
</comment>
<evidence type="ECO:0000313" key="1">
    <source>
        <dbReference type="EMBL" id="GFO10312.1"/>
    </source>
</evidence>
<keyword evidence="2" id="KW-1185">Reference proteome</keyword>
<dbReference type="Gene3D" id="2.40.70.10">
    <property type="entry name" value="Acid Proteases"/>
    <property type="match status" value="1"/>
</dbReference>
<accession>A0AAV4ASL0</accession>